<keyword evidence="1" id="KW-0227">DNA damage</keyword>
<dbReference type="SUPFAM" id="SSF52540">
    <property type="entry name" value="P-loop containing nucleoside triphosphate hydrolases"/>
    <property type="match status" value="2"/>
</dbReference>
<reference evidence="5" key="1">
    <citation type="submission" date="2023-04" db="EMBL/GenBank/DDBJ databases">
        <authorList>
            <person name="Vijverberg K."/>
            <person name="Xiong W."/>
            <person name="Schranz E."/>
        </authorList>
    </citation>
    <scope>NUCLEOTIDE SEQUENCE</scope>
</reference>
<dbReference type="Gene3D" id="3.40.50.300">
    <property type="entry name" value="P-loop containing nucleotide triphosphate hydrolases"/>
    <property type="match status" value="1"/>
</dbReference>
<comment type="similarity">
    <text evidence="1">Belongs to the helicase family.</text>
</comment>
<dbReference type="InterPro" id="IPR049163">
    <property type="entry name" value="Pif1-like_2B_dom"/>
</dbReference>
<accession>A0AA35ZWG8</accession>
<organism evidence="5 6">
    <name type="scientific">Lactuca saligna</name>
    <name type="common">Willowleaf lettuce</name>
    <dbReference type="NCBI Taxonomy" id="75948"/>
    <lineage>
        <taxon>Eukaryota</taxon>
        <taxon>Viridiplantae</taxon>
        <taxon>Streptophyta</taxon>
        <taxon>Embryophyta</taxon>
        <taxon>Tracheophyta</taxon>
        <taxon>Spermatophyta</taxon>
        <taxon>Magnoliopsida</taxon>
        <taxon>eudicotyledons</taxon>
        <taxon>Gunneridae</taxon>
        <taxon>Pentapetalae</taxon>
        <taxon>asterids</taxon>
        <taxon>campanulids</taxon>
        <taxon>Asterales</taxon>
        <taxon>Asteraceae</taxon>
        <taxon>Cichorioideae</taxon>
        <taxon>Cichorieae</taxon>
        <taxon>Lactucinae</taxon>
        <taxon>Lactuca</taxon>
    </lineage>
</organism>
<dbReference type="GO" id="GO:0006310">
    <property type="term" value="P:DNA recombination"/>
    <property type="evidence" value="ECO:0007669"/>
    <property type="project" value="UniProtKB-KW"/>
</dbReference>
<evidence type="ECO:0000256" key="1">
    <source>
        <dbReference type="RuleBase" id="RU363044"/>
    </source>
</evidence>
<comment type="cofactor">
    <cofactor evidence="1">
        <name>Mg(2+)</name>
        <dbReference type="ChEBI" id="CHEBI:18420"/>
    </cofactor>
</comment>
<dbReference type="Gene3D" id="2.40.50.140">
    <property type="entry name" value="Nucleic acid-binding proteins"/>
    <property type="match status" value="2"/>
</dbReference>
<keyword evidence="1" id="KW-0347">Helicase</keyword>
<keyword evidence="1" id="KW-0234">DNA repair</keyword>
<dbReference type="Pfam" id="PF14214">
    <property type="entry name" value="Helitron_like_N"/>
    <property type="match status" value="1"/>
</dbReference>
<dbReference type="Pfam" id="PF21530">
    <property type="entry name" value="Pif1_2B_dom"/>
    <property type="match status" value="1"/>
</dbReference>
<dbReference type="EC" id="5.6.2.3" evidence="1"/>
<keyword evidence="1" id="KW-0547">Nucleotide-binding</keyword>
<dbReference type="GO" id="GO:0043139">
    <property type="term" value="F:5'-3' DNA helicase activity"/>
    <property type="evidence" value="ECO:0007669"/>
    <property type="project" value="UniProtKB-EC"/>
</dbReference>
<keyword evidence="6" id="KW-1185">Reference proteome</keyword>
<gene>
    <name evidence="5" type="ORF">LSALG_LOCUS37690</name>
</gene>
<proteinExistence type="inferred from homology"/>
<evidence type="ECO:0000259" key="4">
    <source>
        <dbReference type="Pfam" id="PF21530"/>
    </source>
</evidence>
<keyword evidence="1" id="KW-0233">DNA recombination</keyword>
<comment type="catalytic activity">
    <reaction evidence="1">
        <text>ATP + H2O = ADP + phosphate + H(+)</text>
        <dbReference type="Rhea" id="RHEA:13065"/>
        <dbReference type="ChEBI" id="CHEBI:15377"/>
        <dbReference type="ChEBI" id="CHEBI:15378"/>
        <dbReference type="ChEBI" id="CHEBI:30616"/>
        <dbReference type="ChEBI" id="CHEBI:43474"/>
        <dbReference type="ChEBI" id="CHEBI:456216"/>
        <dbReference type="EC" id="5.6.2.3"/>
    </reaction>
</comment>
<dbReference type="EMBL" id="OX465084">
    <property type="protein sequence ID" value="CAI9298957.1"/>
    <property type="molecule type" value="Genomic_DNA"/>
</dbReference>
<sequence>MALPSTSRLEFRQGVSSSALPASKRGHSPRLAMFPMVNLPSPLPVYDDLGDSTFICQFCSAFFWYAERVLYLSEKDRPCYTRCCRSGAVILPYPLLPPPQLSSLYTCASFRQNIRAYNSMFSMTSFRAVVDDDINRGGGPYVFKHELSNRLAAFQDPTKQPLDPGIVELLMAILTLHNEYVRTFKTAKQIAEERNLDEYVVCLFNDVPDRRYTPPAPGTLGCIVFGDDCVSSRYDILIHSKGGQAQRVSNLHPSYMPLQYPLLFPYGEDGWSPRPKLFNESGSKARNLTVNMYYSYQIHARCNIHSLILNSCRLFQQFLVDAYTCIEQSRLEFYQNNQEHLRSDFISGIYDALSNGDTESRSVGRRVLLPPSFVGGPRYMYNHYQDALSICREHGNPQYFITFTCNVKWPEIRRYMLLHNQNDVHSRADIISHLYTIEFQKRGLPHCHTLLWVAASHKIQEPSDIDAFVTAELPDPSSEPLLYHTITTCMIHGPCGLLNVNAPCMKDDKCKKKFPKPFQHCTTFDKEGYAHYKRDCVAHHTLQNGIQVDNRYVVPYNKRLCSRFDAHINVEYCGWNMMIKYLFKYVSKGMERVRFVVQKNVSVGQRTTSSQHIVVDEIRNFVDGPYLCPHEAAWRIFDFPIHEREPSVMILPVHLPDKQTVYFKENTLIHDVVQHPDFGYSLLLGWFENNKWESLGTNLTYVAFPTKYWWDKDAKIWKRRKRMTSSAIGRLIFVHPSAGELFYLRMLLCHQVGCTSYEDIRTVCNKVYPNFRVACDALGLIGEEKEWMTAFTEASEWATSFQLRSLFCRLLLHCDVSDPMSLWEIGWRKMSDDSLYNINSQKLGSNLHIGDAHLQQLVLFELEGILQSSTPSKSVTDFHLPKPTEETIRLLQNRLILEETSYDTDTLKVDHQRMLSQLNSEQLRIYKLVVSSEKDGQQVLLFIYGHGGTGKRFLWTTLLAYFRSIGKIALAVAASGIASLLLPSGRTAHSRFSIPIDLSQKVACNISKKTLLAELLKRTSIIIWDEAPMNDRRCFECLDRSLRDILDCDTKVFGGMSVLLGGDFRQTLPVSPKSTISHIISLTLPKSYLWPCFTVYKLNHNMRLMSTGTYSESELSVSEFAAWLLNVGDGVLGESDPIDKKDTKWIEIPSSLTILPGENALKNLINFVYGDGILLNPSPSVLAGRAIVCPKNDTANIINELVLELTPNKTTSYRSVDTIESNGNQSLEFSTFYPVEYLNGLTFPAIPPHKLSLKNNTPIMLIRNINQREGLCNGTRHMSEIFTAISELGYASPGTALQVRILRTWTPQVRGHETWFLAVDKYGDAIQILGQRKDQGFVQSALAISKCYTLTKYGCGEPDAYQKWLHNPIYIAVGTASCITSIPDTVTIPTHWFNFIPKSQIPAYINQYPDFLGVFVKLVACIKKNDEPYLLLILRNEFGEDIAISLWKECTDAPSKFNRNAIQNAPAPTVIVVTNVRIMDYGGSLRLGTSSATHIYVNPPIKETDTLLDSYKINAASIPLFGLPVPLTEINEKKHSDLLEKTFTAEASIIEYVFSDYWYQVFCPQCKISTLKQGKDWFCPSHGTITSPTPMYKLMATITDPTSSMTVTLSDNAG</sequence>
<dbReference type="SUPFAM" id="SSF50249">
    <property type="entry name" value="Nucleic acid-binding proteins"/>
    <property type="match status" value="2"/>
</dbReference>
<evidence type="ECO:0000259" key="2">
    <source>
        <dbReference type="Pfam" id="PF05970"/>
    </source>
</evidence>
<dbReference type="GO" id="GO:0016787">
    <property type="term" value="F:hydrolase activity"/>
    <property type="evidence" value="ECO:0007669"/>
    <property type="project" value="UniProtKB-KW"/>
</dbReference>
<dbReference type="InterPro" id="IPR025476">
    <property type="entry name" value="Helitron_helicase-like"/>
</dbReference>
<name>A0AA35ZWG8_LACSI</name>
<keyword evidence="1" id="KW-0378">Hydrolase</keyword>
<dbReference type="InterPro" id="IPR012340">
    <property type="entry name" value="NA-bd_OB-fold"/>
</dbReference>
<dbReference type="GO" id="GO:0005524">
    <property type="term" value="F:ATP binding"/>
    <property type="evidence" value="ECO:0007669"/>
    <property type="project" value="UniProtKB-KW"/>
</dbReference>
<evidence type="ECO:0000313" key="5">
    <source>
        <dbReference type="EMBL" id="CAI9298957.1"/>
    </source>
</evidence>
<feature type="domain" description="DNA helicase Pif1-like DEAD-box helicase" evidence="2">
    <location>
        <begin position="917"/>
        <end position="1133"/>
    </location>
</feature>
<dbReference type="GO" id="GO:0000723">
    <property type="term" value="P:telomere maintenance"/>
    <property type="evidence" value="ECO:0007669"/>
    <property type="project" value="InterPro"/>
</dbReference>
<dbReference type="Pfam" id="PF05970">
    <property type="entry name" value="PIF1"/>
    <property type="match status" value="1"/>
</dbReference>
<evidence type="ECO:0000259" key="3">
    <source>
        <dbReference type="Pfam" id="PF14214"/>
    </source>
</evidence>
<feature type="domain" description="DNA helicase Pif1-like 2B" evidence="4">
    <location>
        <begin position="1236"/>
        <end position="1276"/>
    </location>
</feature>
<dbReference type="PANTHER" id="PTHR10492">
    <property type="match status" value="1"/>
</dbReference>
<feature type="domain" description="Helitron helicase-like" evidence="3">
    <location>
        <begin position="293"/>
        <end position="433"/>
    </location>
</feature>
<dbReference type="PANTHER" id="PTHR10492:SF96">
    <property type="entry name" value="ATP-DEPENDENT DNA HELICASE"/>
    <property type="match status" value="1"/>
</dbReference>
<dbReference type="InterPro" id="IPR010285">
    <property type="entry name" value="DNA_helicase_pif1-like_DEAD"/>
</dbReference>
<dbReference type="GO" id="GO:0006281">
    <property type="term" value="P:DNA repair"/>
    <property type="evidence" value="ECO:0007669"/>
    <property type="project" value="UniProtKB-KW"/>
</dbReference>
<evidence type="ECO:0000313" key="6">
    <source>
        <dbReference type="Proteomes" id="UP001177003"/>
    </source>
</evidence>
<protein>
    <recommendedName>
        <fullName evidence="1">ATP-dependent DNA helicase</fullName>
        <ecNumber evidence="1">5.6.2.3</ecNumber>
    </recommendedName>
</protein>
<dbReference type="Proteomes" id="UP001177003">
    <property type="component" value="Chromosome 8"/>
</dbReference>
<keyword evidence="1" id="KW-0067">ATP-binding</keyword>
<dbReference type="InterPro" id="IPR027417">
    <property type="entry name" value="P-loop_NTPase"/>
</dbReference>